<evidence type="ECO:0000256" key="2">
    <source>
        <dbReference type="ARBA" id="ARBA00023002"/>
    </source>
</evidence>
<dbReference type="PRINTS" id="PR00080">
    <property type="entry name" value="SDRFAMILY"/>
</dbReference>
<gene>
    <name evidence="4" type="ORF">E3P99_03422</name>
</gene>
<dbReference type="PANTHER" id="PTHR43976:SF16">
    <property type="entry name" value="SHORT-CHAIN DEHYDROGENASE_REDUCTASE FAMILY PROTEIN"/>
    <property type="match status" value="1"/>
</dbReference>
<dbReference type="EMBL" id="SPNW01000066">
    <property type="protein sequence ID" value="TIA87059.1"/>
    <property type="molecule type" value="Genomic_DNA"/>
</dbReference>
<evidence type="ECO:0000313" key="4">
    <source>
        <dbReference type="EMBL" id="TIA87059.1"/>
    </source>
</evidence>
<dbReference type="InterPro" id="IPR036291">
    <property type="entry name" value="NAD(P)-bd_dom_sf"/>
</dbReference>
<dbReference type="Proteomes" id="UP000310189">
    <property type="component" value="Unassembled WGS sequence"/>
</dbReference>
<dbReference type="GO" id="GO:0016491">
    <property type="term" value="F:oxidoreductase activity"/>
    <property type="evidence" value="ECO:0007669"/>
    <property type="project" value="UniProtKB-KW"/>
</dbReference>
<dbReference type="PANTHER" id="PTHR43976">
    <property type="entry name" value="SHORT CHAIN DEHYDROGENASE"/>
    <property type="match status" value="1"/>
</dbReference>
<dbReference type="Pfam" id="PF00106">
    <property type="entry name" value="adh_short"/>
    <property type="match status" value="1"/>
</dbReference>
<evidence type="ECO:0000313" key="5">
    <source>
        <dbReference type="Proteomes" id="UP000310189"/>
    </source>
</evidence>
<dbReference type="Gene3D" id="3.40.50.720">
    <property type="entry name" value="NAD(P)-binding Rossmann-like Domain"/>
    <property type="match status" value="1"/>
</dbReference>
<dbReference type="PRINTS" id="PR00081">
    <property type="entry name" value="GDHRDH"/>
</dbReference>
<reference evidence="4 5" key="1">
    <citation type="submission" date="2019-03" db="EMBL/GenBank/DDBJ databases">
        <title>Sequencing 23 genomes of Wallemia ichthyophaga.</title>
        <authorList>
            <person name="Gostincar C."/>
        </authorList>
    </citation>
    <scope>NUCLEOTIDE SEQUENCE [LARGE SCALE GENOMIC DNA]</scope>
    <source>
        <strain evidence="4 5">EXF-5753</strain>
    </source>
</reference>
<evidence type="ECO:0000256" key="1">
    <source>
        <dbReference type="ARBA" id="ARBA00006484"/>
    </source>
</evidence>
<keyword evidence="2" id="KW-0560">Oxidoreductase</keyword>
<proteinExistence type="inferred from homology"/>
<dbReference type="InterPro" id="IPR051911">
    <property type="entry name" value="SDR_oxidoreductase"/>
</dbReference>
<name>A0A4T0FGA3_9BASI</name>
<dbReference type="CDD" id="cd05374">
    <property type="entry name" value="17beta-HSD-like_SDR_c"/>
    <property type="match status" value="1"/>
</dbReference>
<dbReference type="SUPFAM" id="SSF51735">
    <property type="entry name" value="NAD(P)-binding Rossmann-fold domains"/>
    <property type="match status" value="1"/>
</dbReference>
<comment type="similarity">
    <text evidence="1 3">Belongs to the short-chain dehydrogenases/reductases (SDR) family.</text>
</comment>
<comment type="caution">
    <text evidence="4">The sequence shown here is derived from an EMBL/GenBank/DDBJ whole genome shotgun (WGS) entry which is preliminary data.</text>
</comment>
<accession>A0A4T0FGA3</accession>
<evidence type="ECO:0000256" key="3">
    <source>
        <dbReference type="RuleBase" id="RU000363"/>
    </source>
</evidence>
<dbReference type="OrthoDB" id="1274115at2759"/>
<dbReference type="AlphaFoldDB" id="A0A4T0FGA3"/>
<keyword evidence="5" id="KW-1185">Reference proteome</keyword>
<dbReference type="InterPro" id="IPR002347">
    <property type="entry name" value="SDR_fam"/>
</dbReference>
<organism evidence="4 5">
    <name type="scientific">Wallemia hederae</name>
    <dbReference type="NCBI Taxonomy" id="1540922"/>
    <lineage>
        <taxon>Eukaryota</taxon>
        <taxon>Fungi</taxon>
        <taxon>Dikarya</taxon>
        <taxon>Basidiomycota</taxon>
        <taxon>Wallemiomycotina</taxon>
        <taxon>Wallemiomycetes</taxon>
        <taxon>Wallemiales</taxon>
        <taxon>Wallemiaceae</taxon>
        <taxon>Wallemia</taxon>
    </lineage>
</organism>
<protein>
    <submittedName>
        <fullName evidence="4">Uncharacterized protein</fullName>
    </submittedName>
</protein>
<sequence length="282" mass="30526">MSKVFYITGSSSGLGEDLVRNLSSRGHQVIATARSITKIEHLKQLSNVRVQQLDISDSTETLKQKVDEAISFFGRIDVLVNNAGYGQSGCFEEVSMDEIRKQFETNVFGTVNLTQVFLPYFRSTATESKICTVTSGAGTVAFPTSTAYSASKFALEGFFENLDAELRASQIPVQVLIVAPGVFKTNFVDNMVKPDAEIGAYADLKHKINTFLQGISESGGDCSIGAKLIADALLGEGFAEGKTVPLRLPIGSDSVAQLVGKYRRELEVTEAWKPFAAESDAK</sequence>